<dbReference type="OrthoDB" id="5424209at2759"/>
<comment type="caution">
    <text evidence="1">The sequence shown here is derived from an EMBL/GenBank/DDBJ whole genome shotgun (WGS) entry which is preliminary data.</text>
</comment>
<evidence type="ECO:0000313" key="1">
    <source>
        <dbReference type="EMBL" id="KAF9073209.1"/>
    </source>
</evidence>
<sequence length="450" mass="49196">MKPTTAEAYLTRVELAPFSLKHALHEIWEETVGPTIDRYLRQMQVQCTILHPLQIGTAGQPTSPVIMVGVNPGTLSPRLASTLLFIAEASLSKVPAASADPTAIVREPFSTTLGLPICNAKTHYLEGTGSFFFLDSAKPGILYLLAPRHALFDTNKEENKPYQFRETSGEARKKVMFMGEAAFHARCDAVKSEIATVQILIDHYEKRLKAADAWEDHKAAEAERKLLSDVVRDWTNEENRIIGHVTLSPPISSDCGDDGFTEDWAVVEIYPSMISKLNFVGNAIDLGSVAVDKLTRWMSAHPSSFEYPTDRLLRFSGTASDREMFKSDPETKDHGGDPVLMVMKNGNTESDLTVGRLNTIRAFVREYSNGKPGQMTKEMAILPRSSKSGSFSASGDSGAVAVDGTGRVCGTIIGGDGSSDVSDCTFVTSIDFLIKRLAAFDIEANIFPHL</sequence>
<name>A0A9P5Q1N7_9AGAR</name>
<keyword evidence="2" id="KW-1185">Reference proteome</keyword>
<protein>
    <submittedName>
        <fullName evidence="1">Uncharacterized protein</fullName>
    </submittedName>
</protein>
<organism evidence="1 2">
    <name type="scientific">Rhodocollybia butyracea</name>
    <dbReference type="NCBI Taxonomy" id="206335"/>
    <lineage>
        <taxon>Eukaryota</taxon>
        <taxon>Fungi</taxon>
        <taxon>Dikarya</taxon>
        <taxon>Basidiomycota</taxon>
        <taxon>Agaricomycotina</taxon>
        <taxon>Agaricomycetes</taxon>
        <taxon>Agaricomycetidae</taxon>
        <taxon>Agaricales</taxon>
        <taxon>Marasmiineae</taxon>
        <taxon>Omphalotaceae</taxon>
        <taxon>Rhodocollybia</taxon>
    </lineage>
</organism>
<dbReference type="AlphaFoldDB" id="A0A9P5Q1N7"/>
<dbReference type="EMBL" id="JADNRY010000019">
    <property type="protein sequence ID" value="KAF9073209.1"/>
    <property type="molecule type" value="Genomic_DNA"/>
</dbReference>
<dbReference type="Proteomes" id="UP000772434">
    <property type="component" value="Unassembled WGS sequence"/>
</dbReference>
<accession>A0A9P5Q1N7</accession>
<reference evidence="1" key="1">
    <citation type="submission" date="2020-11" db="EMBL/GenBank/DDBJ databases">
        <authorList>
            <consortium name="DOE Joint Genome Institute"/>
            <person name="Ahrendt S."/>
            <person name="Riley R."/>
            <person name="Andreopoulos W."/>
            <person name="Labutti K."/>
            <person name="Pangilinan J."/>
            <person name="Ruiz-Duenas F.J."/>
            <person name="Barrasa J.M."/>
            <person name="Sanchez-Garcia M."/>
            <person name="Camarero S."/>
            <person name="Miyauchi S."/>
            <person name="Serrano A."/>
            <person name="Linde D."/>
            <person name="Babiker R."/>
            <person name="Drula E."/>
            <person name="Ayuso-Fernandez I."/>
            <person name="Pacheco R."/>
            <person name="Padilla G."/>
            <person name="Ferreira P."/>
            <person name="Barriuso J."/>
            <person name="Kellner H."/>
            <person name="Castanera R."/>
            <person name="Alfaro M."/>
            <person name="Ramirez L."/>
            <person name="Pisabarro A.G."/>
            <person name="Kuo A."/>
            <person name="Tritt A."/>
            <person name="Lipzen A."/>
            <person name="He G."/>
            <person name="Yan M."/>
            <person name="Ng V."/>
            <person name="Cullen D."/>
            <person name="Martin F."/>
            <person name="Rosso M.-N."/>
            <person name="Henrissat B."/>
            <person name="Hibbett D."/>
            <person name="Martinez A.T."/>
            <person name="Grigoriev I.V."/>
        </authorList>
    </citation>
    <scope>NUCLEOTIDE SEQUENCE</scope>
    <source>
        <strain evidence="1">AH 40177</strain>
    </source>
</reference>
<evidence type="ECO:0000313" key="2">
    <source>
        <dbReference type="Proteomes" id="UP000772434"/>
    </source>
</evidence>
<gene>
    <name evidence="1" type="ORF">BDP27DRAFT_1445130</name>
</gene>
<proteinExistence type="predicted"/>